<evidence type="ECO:0000256" key="1">
    <source>
        <dbReference type="ARBA" id="ARBA00000552"/>
    </source>
</evidence>
<keyword evidence="8" id="KW-1185">Reference proteome</keyword>
<name>A0A3E0HUY1_9PSEU</name>
<evidence type="ECO:0000256" key="3">
    <source>
        <dbReference type="ARBA" id="ARBA00022723"/>
    </source>
</evidence>
<comment type="pathway">
    <text evidence="6">Glycan metabolism; pectin degradation; 2-dehydro-3-deoxy-D-gluconate from pectin: step 4/5.</text>
</comment>
<gene>
    <name evidence="6" type="primary">kduI</name>
    <name evidence="7" type="ORF">BCF44_104476</name>
</gene>
<dbReference type="EC" id="5.3.1.17" evidence="6"/>
<comment type="function">
    <text evidence="6">Catalyzes the isomerization of 5-dehydro-4-deoxy-D-glucuronate to 3-deoxy-D-glycero-2,5-hexodiulosonate.</text>
</comment>
<feature type="binding site" evidence="6">
    <location>
        <position position="195"/>
    </location>
    <ligand>
        <name>Zn(2+)</name>
        <dbReference type="ChEBI" id="CHEBI:29105"/>
    </ligand>
</feature>
<dbReference type="HAMAP" id="MF_00687">
    <property type="entry name" value="KduI"/>
    <property type="match status" value="1"/>
</dbReference>
<dbReference type="GO" id="GO:0008270">
    <property type="term" value="F:zinc ion binding"/>
    <property type="evidence" value="ECO:0007669"/>
    <property type="project" value="UniProtKB-UniRule"/>
</dbReference>
<dbReference type="Proteomes" id="UP000256269">
    <property type="component" value="Unassembled WGS sequence"/>
</dbReference>
<dbReference type="GO" id="GO:0045490">
    <property type="term" value="P:pectin catabolic process"/>
    <property type="evidence" value="ECO:0007669"/>
    <property type="project" value="UniProtKB-UniRule"/>
</dbReference>
<feature type="binding site" evidence="6">
    <location>
        <position position="200"/>
    </location>
    <ligand>
        <name>Zn(2+)</name>
        <dbReference type="ChEBI" id="CHEBI:29105"/>
    </ligand>
</feature>
<dbReference type="UniPathway" id="UPA00545">
    <property type="reaction ID" value="UER00826"/>
</dbReference>
<dbReference type="Pfam" id="PF04962">
    <property type="entry name" value="KduI"/>
    <property type="match status" value="1"/>
</dbReference>
<evidence type="ECO:0000256" key="6">
    <source>
        <dbReference type="HAMAP-Rule" id="MF_00687"/>
    </source>
</evidence>
<feature type="binding site" evidence="6">
    <location>
        <position position="193"/>
    </location>
    <ligand>
        <name>Zn(2+)</name>
        <dbReference type="ChEBI" id="CHEBI:29105"/>
    </ligand>
</feature>
<accession>A0A3E0HUY1</accession>
<dbReference type="InterPro" id="IPR007045">
    <property type="entry name" value="KduI"/>
</dbReference>
<dbReference type="PANTHER" id="PTHR38461">
    <property type="entry name" value="4-DEOXY-L-THREO-5-HEXOSULOSE-URONATE KETOL-ISOMERASE"/>
    <property type="match status" value="1"/>
</dbReference>
<keyword evidence="4 6" id="KW-0862">Zinc</keyword>
<dbReference type="InterPro" id="IPR011051">
    <property type="entry name" value="RmlC_Cupin_sf"/>
</dbReference>
<dbReference type="Gene3D" id="2.60.120.520">
    <property type="entry name" value="pectin degrading enzyme 5-keto 4- deoxyuronate isomerase, domain 1"/>
    <property type="match status" value="1"/>
</dbReference>
<dbReference type="OrthoDB" id="9770644at2"/>
<proteinExistence type="inferred from homology"/>
<dbReference type="CDD" id="cd20491">
    <property type="entry name" value="cupin_KduI_C"/>
    <property type="match status" value="1"/>
</dbReference>
<dbReference type="SUPFAM" id="SSF51182">
    <property type="entry name" value="RmlC-like cupins"/>
    <property type="match status" value="1"/>
</dbReference>
<evidence type="ECO:0000256" key="2">
    <source>
        <dbReference type="ARBA" id="ARBA00008086"/>
    </source>
</evidence>
<dbReference type="InterPro" id="IPR027449">
    <property type="entry name" value="KduI_N"/>
</dbReference>
<dbReference type="InterPro" id="IPR014710">
    <property type="entry name" value="RmlC-like_jellyroll"/>
</dbReference>
<organism evidence="7 8">
    <name type="scientific">Kutzneria buriramensis</name>
    <dbReference type="NCBI Taxonomy" id="1045776"/>
    <lineage>
        <taxon>Bacteria</taxon>
        <taxon>Bacillati</taxon>
        <taxon>Actinomycetota</taxon>
        <taxon>Actinomycetes</taxon>
        <taxon>Pseudonocardiales</taxon>
        <taxon>Pseudonocardiaceae</taxon>
        <taxon>Kutzneria</taxon>
    </lineage>
</organism>
<comment type="caution">
    <text evidence="7">The sequence shown here is derived from an EMBL/GenBank/DDBJ whole genome shotgun (WGS) entry which is preliminary data.</text>
</comment>
<comment type="similarity">
    <text evidence="2 6">Belongs to the KduI family.</text>
</comment>
<dbReference type="EMBL" id="QUNO01000004">
    <property type="protein sequence ID" value="REH50201.1"/>
    <property type="molecule type" value="Genomic_DNA"/>
</dbReference>
<comment type="catalytic activity">
    <reaction evidence="1 6">
        <text>5-dehydro-4-deoxy-D-glucuronate = 3-deoxy-D-glycero-2,5-hexodiulosonate</text>
        <dbReference type="Rhea" id="RHEA:23896"/>
        <dbReference type="ChEBI" id="CHEBI:17117"/>
        <dbReference type="ChEBI" id="CHEBI:29071"/>
        <dbReference type="EC" id="5.3.1.17"/>
    </reaction>
</comment>
<evidence type="ECO:0000313" key="8">
    <source>
        <dbReference type="Proteomes" id="UP000256269"/>
    </source>
</evidence>
<dbReference type="NCBIfam" id="NF002091">
    <property type="entry name" value="PRK00924.1"/>
    <property type="match status" value="1"/>
</dbReference>
<evidence type="ECO:0000256" key="5">
    <source>
        <dbReference type="ARBA" id="ARBA00023235"/>
    </source>
</evidence>
<feature type="binding site" evidence="6">
    <location>
        <position position="242"/>
    </location>
    <ligand>
        <name>Zn(2+)</name>
        <dbReference type="ChEBI" id="CHEBI:29105"/>
    </ligand>
</feature>
<dbReference type="AlphaFoldDB" id="A0A3E0HUY1"/>
<dbReference type="PANTHER" id="PTHR38461:SF1">
    <property type="entry name" value="4-DEOXY-L-THREO-5-HEXOSULOSE-URONATE KETOL-ISOMERASE"/>
    <property type="match status" value="1"/>
</dbReference>
<dbReference type="GO" id="GO:0042840">
    <property type="term" value="P:D-glucuronate catabolic process"/>
    <property type="evidence" value="ECO:0007669"/>
    <property type="project" value="TreeGrafter"/>
</dbReference>
<dbReference type="GO" id="GO:0019698">
    <property type="term" value="P:D-galacturonate catabolic process"/>
    <property type="evidence" value="ECO:0007669"/>
    <property type="project" value="TreeGrafter"/>
</dbReference>
<dbReference type="GO" id="GO:0008697">
    <property type="term" value="F:4-deoxy-L-threo-5-hexosulose-uronate ketol-isomerase activity"/>
    <property type="evidence" value="ECO:0007669"/>
    <property type="project" value="UniProtKB-UniRule"/>
</dbReference>
<sequence>MEVRHHTNPAQLRGFDTAQLRENYLVEDLFRTGEVRTVLTHADRVVLGGAAPVPGQPLTLPNPDQLRSTSFLERREMAVVVVSGAGSVVVDGDKHELGHRDCLYIGRGAVDVQFHAGDSETHFYLFSATSHASYPTAVARFDEVEFAELGEQSTANVRELRKYIHADGIRSSQIVVGVTKLADGSVWNTMPPHTHDRRTECYLYFDLPAEHRVVHLCGEPQETRDIIVANEQAVVSPSWSIHSGAGTHSYAFVWAMAGENQAFTDMDQVAVTELR</sequence>
<dbReference type="Gene3D" id="2.60.120.10">
    <property type="entry name" value="Jelly Rolls"/>
    <property type="match status" value="1"/>
</dbReference>
<keyword evidence="3 6" id="KW-0479">Metal-binding</keyword>
<dbReference type="InterPro" id="IPR021120">
    <property type="entry name" value="KduI/IolB_isomerase"/>
</dbReference>
<reference evidence="7 8" key="1">
    <citation type="submission" date="2018-08" db="EMBL/GenBank/DDBJ databases">
        <title>Genomic Encyclopedia of Archaeal and Bacterial Type Strains, Phase II (KMG-II): from individual species to whole genera.</title>
        <authorList>
            <person name="Goeker M."/>
        </authorList>
    </citation>
    <scope>NUCLEOTIDE SEQUENCE [LARGE SCALE GENOMIC DNA]</scope>
    <source>
        <strain evidence="7 8">DSM 45791</strain>
    </source>
</reference>
<comment type="cofactor">
    <cofactor evidence="6">
        <name>Zn(2+)</name>
        <dbReference type="ChEBI" id="CHEBI:29105"/>
    </cofactor>
    <text evidence="6">Binds 1 zinc ion per subunit.</text>
</comment>
<keyword evidence="5 6" id="KW-0413">Isomerase</keyword>
<dbReference type="RefSeq" id="WP_116174707.1">
    <property type="nucleotide sequence ID" value="NZ_CP144375.1"/>
</dbReference>
<evidence type="ECO:0000313" key="7">
    <source>
        <dbReference type="EMBL" id="REH50201.1"/>
    </source>
</evidence>
<protein>
    <recommendedName>
        <fullName evidence="6">4-deoxy-L-threo-5-hexosulose-uronate ketol-isomerase</fullName>
        <ecNumber evidence="6">5.3.1.17</ecNumber>
    </recommendedName>
    <alternativeName>
        <fullName evidence="6">5-keto-4-deoxyuronate isomerase</fullName>
    </alternativeName>
    <alternativeName>
        <fullName evidence="6">DKI isomerase</fullName>
    </alternativeName>
</protein>
<dbReference type="CDD" id="cd20294">
    <property type="entry name" value="cupin_KduI_N"/>
    <property type="match status" value="1"/>
</dbReference>
<evidence type="ECO:0000256" key="4">
    <source>
        <dbReference type="ARBA" id="ARBA00022833"/>
    </source>
</evidence>